<dbReference type="AlphaFoldDB" id="A0AA39WK46"/>
<evidence type="ECO:0000259" key="1">
    <source>
        <dbReference type="Pfam" id="PF06985"/>
    </source>
</evidence>
<dbReference type="PANTHER" id="PTHR24148">
    <property type="entry name" value="ANKYRIN REPEAT DOMAIN-CONTAINING PROTEIN 39 HOMOLOG-RELATED"/>
    <property type="match status" value="1"/>
</dbReference>
<accession>A0AA39WK46</accession>
<gene>
    <name evidence="2" type="ORF">B0T14DRAFT_523983</name>
</gene>
<evidence type="ECO:0000313" key="2">
    <source>
        <dbReference type="EMBL" id="KAK0616885.1"/>
    </source>
</evidence>
<feature type="domain" description="Heterokaryon incompatibility" evidence="1">
    <location>
        <begin position="118"/>
        <end position="263"/>
    </location>
</feature>
<dbReference type="PANTHER" id="PTHR24148:SF64">
    <property type="entry name" value="HETEROKARYON INCOMPATIBILITY DOMAIN-CONTAINING PROTEIN"/>
    <property type="match status" value="1"/>
</dbReference>
<dbReference type="InterPro" id="IPR010730">
    <property type="entry name" value="HET"/>
</dbReference>
<evidence type="ECO:0000313" key="3">
    <source>
        <dbReference type="Proteomes" id="UP001175000"/>
    </source>
</evidence>
<organism evidence="2 3">
    <name type="scientific">Immersiella caudata</name>
    <dbReference type="NCBI Taxonomy" id="314043"/>
    <lineage>
        <taxon>Eukaryota</taxon>
        <taxon>Fungi</taxon>
        <taxon>Dikarya</taxon>
        <taxon>Ascomycota</taxon>
        <taxon>Pezizomycotina</taxon>
        <taxon>Sordariomycetes</taxon>
        <taxon>Sordariomycetidae</taxon>
        <taxon>Sordariales</taxon>
        <taxon>Lasiosphaeriaceae</taxon>
        <taxon>Immersiella</taxon>
    </lineage>
</organism>
<reference evidence="2" key="1">
    <citation type="submission" date="2023-06" db="EMBL/GenBank/DDBJ databases">
        <title>Genome-scale phylogeny and comparative genomics of the fungal order Sordariales.</title>
        <authorList>
            <consortium name="Lawrence Berkeley National Laboratory"/>
            <person name="Hensen N."/>
            <person name="Bonometti L."/>
            <person name="Westerberg I."/>
            <person name="Brannstrom I.O."/>
            <person name="Guillou S."/>
            <person name="Cros-Aarteil S."/>
            <person name="Calhoun S."/>
            <person name="Haridas S."/>
            <person name="Kuo A."/>
            <person name="Mondo S."/>
            <person name="Pangilinan J."/>
            <person name="Riley R."/>
            <person name="Labutti K."/>
            <person name="Andreopoulos B."/>
            <person name="Lipzen A."/>
            <person name="Chen C."/>
            <person name="Yanf M."/>
            <person name="Daum C."/>
            <person name="Ng V."/>
            <person name="Clum A."/>
            <person name="Steindorff A."/>
            <person name="Ohm R."/>
            <person name="Martin F."/>
            <person name="Silar P."/>
            <person name="Natvig D."/>
            <person name="Lalanne C."/>
            <person name="Gautier V."/>
            <person name="Ament-Velasquez S.L."/>
            <person name="Kruys A."/>
            <person name="Hutchinson M.I."/>
            <person name="Powell A.J."/>
            <person name="Barry K."/>
            <person name="Miller A.N."/>
            <person name="Grigoriev I.V."/>
            <person name="Debuchy R."/>
            <person name="Gladieux P."/>
            <person name="Thoren M.H."/>
            <person name="Johannesson H."/>
        </authorList>
    </citation>
    <scope>NUCLEOTIDE SEQUENCE</scope>
    <source>
        <strain evidence="2">CBS 606.72</strain>
    </source>
</reference>
<protein>
    <submittedName>
        <fullName evidence="2">Heterokaryon incompatibility protein-domain-containing protein</fullName>
    </submittedName>
</protein>
<dbReference type="InterPro" id="IPR052895">
    <property type="entry name" value="HetReg/Transcr_Mod"/>
</dbReference>
<comment type="caution">
    <text evidence="2">The sequence shown here is derived from an EMBL/GenBank/DDBJ whole genome shotgun (WGS) entry which is preliminary data.</text>
</comment>
<dbReference type="Proteomes" id="UP001175000">
    <property type="component" value="Unassembled WGS sequence"/>
</dbReference>
<keyword evidence="3" id="KW-1185">Reference proteome</keyword>
<name>A0AA39WK46_9PEZI</name>
<sequence length="653" mass="73078">MQRAPREGKGEDHSGALSFARKRLRACICGNPFPGHFGMSHRAANEYRSSLTLRFTQTRPRVPEKLTPKPYLYRPLRPADSTIRLVHLLPRRCWPVVGADSIVRCELLAFPVNRAPPYVALSYAWGDASLPTTSLLVADKRLEITQSLDIALRHLAEDDKTIILWVDALCINQRDDVEKSFQVRRMGEVYRSAAVVLAWLGPAADDSDLTIQRLVSFVGNAESMKRIKGATDSDSELADIFLREGTAKLFQRPWFTRVWVRQEVVMNARVFYICGNQVLSASRLGRCYEGFTTVLAKHTHDYVPHYILRYRYGPGPWSLEDYMMNKGTLSGFLFGQYLESSEPRDFVYSQLGMIKGGSELITVDYSDTVEDVYTDFSEALVQRGHCIFLWHGWGPSPTYPSLPSWVPDWSSPRCSRPTMCRIGAVSRSYRTDATVQRMAAGECVLWVKAGRLDTINAIPSGADNPMQAAAGPDESSPGPLTNLAEVYRLIDSLRTAIISTSAITSTDSDQSEYMIDDKAFSLSISFNTGTLLRYGVNHDVLHAAYLSLMSSREEQSSKGCERDDCLPYLKVLRAFPPTQIFTTASGRLAGVSDKVVAAGDELFMFPISSSSCHVWALRRIENLPGCFRLVSSVKLMDFSHMVEDLEFKKIGIC</sequence>
<dbReference type="EMBL" id="JAULSU010000005">
    <property type="protein sequence ID" value="KAK0616885.1"/>
    <property type="molecule type" value="Genomic_DNA"/>
</dbReference>
<dbReference type="Pfam" id="PF06985">
    <property type="entry name" value="HET"/>
    <property type="match status" value="1"/>
</dbReference>
<proteinExistence type="predicted"/>